<protein>
    <recommendedName>
        <fullName evidence="4">Zinc ribbon domain-containing protein</fullName>
    </recommendedName>
</protein>
<evidence type="ECO:0000313" key="3">
    <source>
        <dbReference type="Proteomes" id="UP000585272"/>
    </source>
</evidence>
<feature type="region of interest" description="Disordered" evidence="1">
    <location>
        <begin position="1"/>
        <end position="259"/>
    </location>
</feature>
<evidence type="ECO:0008006" key="4">
    <source>
        <dbReference type="Google" id="ProtNLM"/>
    </source>
</evidence>
<dbReference type="EMBL" id="JACHNU010000002">
    <property type="protein sequence ID" value="MBB4662490.1"/>
    <property type="molecule type" value="Genomic_DNA"/>
</dbReference>
<dbReference type="Proteomes" id="UP000585272">
    <property type="component" value="Unassembled WGS sequence"/>
</dbReference>
<comment type="caution">
    <text evidence="2">The sequence shown here is derived from an EMBL/GenBank/DDBJ whole genome shotgun (WGS) entry which is preliminary data.</text>
</comment>
<dbReference type="AlphaFoldDB" id="A0A840IEX6"/>
<feature type="compositionally biased region" description="Low complexity" evidence="1">
    <location>
        <begin position="195"/>
        <end position="249"/>
    </location>
</feature>
<dbReference type="RefSeq" id="WP_183341714.1">
    <property type="nucleotide sequence ID" value="NZ_JACHNU010000002.1"/>
</dbReference>
<accession>A0A840IEX6</accession>
<proteinExistence type="predicted"/>
<reference evidence="2 3" key="1">
    <citation type="submission" date="2020-08" db="EMBL/GenBank/DDBJ databases">
        <title>Genomic Encyclopedia of Archaeal and Bacterial Type Strains, Phase II (KMG-II): from individual species to whole genera.</title>
        <authorList>
            <person name="Goeker M."/>
        </authorList>
    </citation>
    <scope>NUCLEOTIDE SEQUENCE [LARGE SCALE GENOMIC DNA]</scope>
    <source>
        <strain evidence="2 3">DSM 23288</strain>
    </source>
</reference>
<keyword evidence="3" id="KW-1185">Reference proteome</keyword>
<organism evidence="2 3">
    <name type="scientific">Conexibacter arvalis</name>
    <dbReference type="NCBI Taxonomy" id="912552"/>
    <lineage>
        <taxon>Bacteria</taxon>
        <taxon>Bacillati</taxon>
        <taxon>Actinomycetota</taxon>
        <taxon>Thermoleophilia</taxon>
        <taxon>Solirubrobacterales</taxon>
        <taxon>Conexibacteraceae</taxon>
        <taxon>Conexibacter</taxon>
    </lineage>
</organism>
<name>A0A840IEX6_9ACTN</name>
<evidence type="ECO:0000256" key="1">
    <source>
        <dbReference type="SAM" id="MobiDB-lite"/>
    </source>
</evidence>
<evidence type="ECO:0000313" key="2">
    <source>
        <dbReference type="EMBL" id="MBB4662490.1"/>
    </source>
</evidence>
<sequence length="392" mass="40645">MSGLFQRIARRRSDDSEQTSASDAGVQPPAADPAEQPTRYIGLPADAVASQPDPLRAQPPEQPAPPSMTSQQPDAGASTEPDDAATTQPDDAATTQPDALAAPDPHDAATQPDDGASTEPDEGPTTEPDDAATMQSDEGASTEPDAPGPTPLQEQPTALFPLVPEQPTELQPPLAPDAGAPVSAADAGSTPLSAGPPAAAGQAAPDHEQAAAGAPAAEGQAPVGEPSASAGQAPASGEPTAVTEQQPQPQERRPGFRERGRMRRRLRYLRRLRELQVRDLGGLAFDLRRFERKRDDLIAQKIDQIRACDDELRALESALDERRDIRDVRMPGVGGTCPRCFSLYGSNDRYCAHCGAALGGLAQGPAQVAAPPPPPAPPAGAPSTPTAPPPTQ</sequence>
<feature type="compositionally biased region" description="Pro residues" evidence="1">
    <location>
        <begin position="370"/>
        <end position="392"/>
    </location>
</feature>
<gene>
    <name evidence="2" type="ORF">BDZ31_002076</name>
</gene>
<feature type="compositionally biased region" description="Acidic residues" evidence="1">
    <location>
        <begin position="119"/>
        <end position="130"/>
    </location>
</feature>
<feature type="region of interest" description="Disordered" evidence="1">
    <location>
        <begin position="363"/>
        <end position="392"/>
    </location>
</feature>
<feature type="compositionally biased region" description="Basic and acidic residues" evidence="1">
    <location>
        <begin position="250"/>
        <end position="259"/>
    </location>
</feature>
<feature type="compositionally biased region" description="Low complexity" evidence="1">
    <location>
        <begin position="84"/>
        <end position="103"/>
    </location>
</feature>